<feature type="region of interest" description="Disordered" evidence="1">
    <location>
        <begin position="1"/>
        <end position="23"/>
    </location>
</feature>
<reference evidence="3" key="1">
    <citation type="submission" date="2024-10" db="EMBL/GenBank/DDBJ databases">
        <authorList>
            <person name="Lesea H.P."/>
            <person name="Kuehl J.V."/>
            <person name="Chandonia J.-M."/>
        </authorList>
    </citation>
    <scope>NUCLEOTIDE SEQUENCE</scope>
    <source>
        <strain evidence="3">FW102-FHT14D07</strain>
    </source>
</reference>
<feature type="domain" description="DUF5681" evidence="2">
    <location>
        <begin position="3"/>
        <end position="60"/>
    </location>
</feature>
<dbReference type="EMBL" id="CP170721">
    <property type="protein sequence ID" value="XIA19172.1"/>
    <property type="molecule type" value="Genomic_DNA"/>
</dbReference>
<evidence type="ECO:0000256" key="1">
    <source>
        <dbReference type="SAM" id="MobiDB-lite"/>
    </source>
</evidence>
<name>A0AB74UV07_9GAMM</name>
<evidence type="ECO:0000259" key="2">
    <source>
        <dbReference type="Pfam" id="PF18932"/>
    </source>
</evidence>
<protein>
    <submittedName>
        <fullName evidence="3">DUF5681 domain-containing protein</fullName>
    </submittedName>
</protein>
<gene>
    <name evidence="3" type="ORF">ACFYG5_03235</name>
</gene>
<organism evidence="3">
    <name type="scientific">Rhodanobacter sp. FW102-FHT14D07</name>
    <dbReference type="NCBI Taxonomy" id="3351462"/>
    <lineage>
        <taxon>Bacteria</taxon>
        <taxon>Pseudomonadati</taxon>
        <taxon>Pseudomonadota</taxon>
        <taxon>Gammaproteobacteria</taxon>
        <taxon>Lysobacterales</taxon>
        <taxon>Rhodanobacteraceae</taxon>
        <taxon>Rhodanobacter</taxon>
    </lineage>
</organism>
<accession>A0AB74UV07</accession>
<dbReference type="AlphaFoldDB" id="A0AB74UV07"/>
<evidence type="ECO:0000313" key="3">
    <source>
        <dbReference type="EMBL" id="XIA19172.1"/>
    </source>
</evidence>
<dbReference type="RefSeq" id="WP_395119645.1">
    <property type="nucleotide sequence ID" value="NZ_CP170721.1"/>
</dbReference>
<proteinExistence type="predicted"/>
<dbReference type="InterPro" id="IPR043736">
    <property type="entry name" value="DUF5681"/>
</dbReference>
<dbReference type="Pfam" id="PF18932">
    <property type="entry name" value="DUF5681"/>
    <property type="match status" value="1"/>
</dbReference>
<sequence length="89" mass="9410">MAKFVKGQSGNPGGRPKTSGPARNLARVYTVEAIETLAEIMRDKKANHTARAAAATALLDRGWGKPTQQLDHTGTLSLEAIVAGGERPE</sequence>